<evidence type="ECO:0000313" key="2">
    <source>
        <dbReference type="EMBL" id="SDK22829.1"/>
    </source>
</evidence>
<accession>A0A1G9A634</accession>
<keyword evidence="1" id="KW-0812">Transmembrane</keyword>
<dbReference type="OrthoDB" id="107767at2157"/>
<organism evidence="2 3">
    <name type="scientific">Methanoculleus thermophilus</name>
    <dbReference type="NCBI Taxonomy" id="2200"/>
    <lineage>
        <taxon>Archaea</taxon>
        <taxon>Methanobacteriati</taxon>
        <taxon>Methanobacteriota</taxon>
        <taxon>Stenosarchaea group</taxon>
        <taxon>Methanomicrobia</taxon>
        <taxon>Methanomicrobiales</taxon>
        <taxon>Methanomicrobiaceae</taxon>
        <taxon>Methanoculleus</taxon>
    </lineage>
</organism>
<dbReference type="STRING" id="2200.GCA_001571405_01758"/>
<dbReference type="Proteomes" id="UP000326500">
    <property type="component" value="Unassembled WGS sequence"/>
</dbReference>
<reference evidence="2 3" key="1">
    <citation type="submission" date="2016-10" db="EMBL/GenBank/DDBJ databases">
        <authorList>
            <person name="Varghese N."/>
            <person name="Submissions S."/>
        </authorList>
    </citation>
    <scope>NUCLEOTIDE SEQUENCE [LARGE SCALE GENOMIC DNA]</scope>
    <source>
        <strain evidence="2 3">DSM 2373</strain>
    </source>
</reference>
<evidence type="ECO:0000313" key="3">
    <source>
        <dbReference type="Proteomes" id="UP000326500"/>
    </source>
</evidence>
<keyword evidence="3" id="KW-1185">Reference proteome</keyword>
<dbReference type="EMBL" id="FNFT01000005">
    <property type="protein sequence ID" value="SDK22829.1"/>
    <property type="molecule type" value="Genomic_DNA"/>
</dbReference>
<dbReference type="RefSeq" id="WP_066958071.1">
    <property type="nucleotide sequence ID" value="NZ_BCNX01000008.1"/>
</dbReference>
<keyword evidence="1" id="KW-1133">Transmembrane helix</keyword>
<protein>
    <submittedName>
        <fullName evidence="2">Uncharacterized protein</fullName>
    </submittedName>
</protein>
<proteinExistence type="predicted"/>
<name>A0A1G9A634_9EURY</name>
<keyword evidence="1" id="KW-0472">Membrane</keyword>
<feature type="transmembrane region" description="Helical" evidence="1">
    <location>
        <begin position="137"/>
        <end position="161"/>
    </location>
</feature>
<sequence>MREVRVTETEQDGALEIEFRFKSLDQLLDPDDPSPLPTREITEFAEEYIVSYLNGYNVKKIAAITIGLPRGSLSPGEAKLLPEAIRRHFSFRLADPDNDMRVSRREGWTSITVALFTVPVALVIAGFAAMYLTDAPLTMLTGLTTILIWVTVWDTYEYFLYDYRRKMERRRIYEKLSEIEIRVRE</sequence>
<evidence type="ECO:0000256" key="1">
    <source>
        <dbReference type="SAM" id="Phobius"/>
    </source>
</evidence>
<dbReference type="AlphaFoldDB" id="A0A1G9A634"/>
<gene>
    <name evidence="2" type="ORF">SAMN04488571_105190</name>
</gene>
<feature type="transmembrane region" description="Helical" evidence="1">
    <location>
        <begin position="108"/>
        <end position="131"/>
    </location>
</feature>